<gene>
    <name evidence="1" type="ORF">OUZ56_032575</name>
</gene>
<name>A0ABR0B9B8_9CRUS</name>
<dbReference type="EMBL" id="JAOYFB010000041">
    <property type="protein sequence ID" value="KAK4045167.1"/>
    <property type="molecule type" value="Genomic_DNA"/>
</dbReference>
<dbReference type="Proteomes" id="UP001234178">
    <property type="component" value="Unassembled WGS sequence"/>
</dbReference>
<sequence length="141" mass="16134">MKSWVASPKTPMETIEVASEDLCILRDSPRLDPGIHHFPPAGLRTRTRVEHVTQTILQLLEANGDPWWAPYLFESYAELIYRPVADRLFENSCRHWEFVKGLGKIFLYGVERTGCEEMGFPFIGYGTLEDGVPVKRKVPLV</sequence>
<evidence type="ECO:0000313" key="2">
    <source>
        <dbReference type="Proteomes" id="UP001234178"/>
    </source>
</evidence>
<proteinExistence type="predicted"/>
<comment type="caution">
    <text evidence="1">The sequence shown here is derived from an EMBL/GenBank/DDBJ whole genome shotgun (WGS) entry which is preliminary data.</text>
</comment>
<reference evidence="1 2" key="1">
    <citation type="journal article" date="2023" name="Nucleic Acids Res.">
        <title>The hologenome of Daphnia magna reveals possible DNA methylation and microbiome-mediated evolution of the host genome.</title>
        <authorList>
            <person name="Chaturvedi A."/>
            <person name="Li X."/>
            <person name="Dhandapani V."/>
            <person name="Marshall H."/>
            <person name="Kissane S."/>
            <person name="Cuenca-Cambronero M."/>
            <person name="Asole G."/>
            <person name="Calvet F."/>
            <person name="Ruiz-Romero M."/>
            <person name="Marangio P."/>
            <person name="Guigo R."/>
            <person name="Rago D."/>
            <person name="Mirbahai L."/>
            <person name="Eastwood N."/>
            <person name="Colbourne J.K."/>
            <person name="Zhou J."/>
            <person name="Mallon E."/>
            <person name="Orsini L."/>
        </authorList>
    </citation>
    <scope>NUCLEOTIDE SEQUENCE [LARGE SCALE GENOMIC DNA]</scope>
    <source>
        <strain evidence="1">LRV0_1</strain>
    </source>
</reference>
<accession>A0ABR0B9B8</accession>
<protein>
    <submittedName>
        <fullName evidence="1">Uncharacterized protein</fullName>
    </submittedName>
</protein>
<keyword evidence="2" id="KW-1185">Reference proteome</keyword>
<organism evidence="1 2">
    <name type="scientific">Daphnia magna</name>
    <dbReference type="NCBI Taxonomy" id="35525"/>
    <lineage>
        <taxon>Eukaryota</taxon>
        <taxon>Metazoa</taxon>
        <taxon>Ecdysozoa</taxon>
        <taxon>Arthropoda</taxon>
        <taxon>Crustacea</taxon>
        <taxon>Branchiopoda</taxon>
        <taxon>Diplostraca</taxon>
        <taxon>Cladocera</taxon>
        <taxon>Anomopoda</taxon>
        <taxon>Daphniidae</taxon>
        <taxon>Daphnia</taxon>
    </lineage>
</organism>
<evidence type="ECO:0000313" key="1">
    <source>
        <dbReference type="EMBL" id="KAK4045167.1"/>
    </source>
</evidence>